<evidence type="ECO:0000259" key="11">
    <source>
        <dbReference type="PROSITE" id="PS50089"/>
    </source>
</evidence>
<dbReference type="GO" id="GO:0008270">
    <property type="term" value="F:zinc ion binding"/>
    <property type="evidence" value="ECO:0007669"/>
    <property type="project" value="UniProtKB-KW"/>
</dbReference>
<comment type="caution">
    <text evidence="12">The sequence shown here is derived from an EMBL/GenBank/DDBJ whole genome shotgun (WGS) entry which is preliminary data.</text>
</comment>
<evidence type="ECO:0000256" key="5">
    <source>
        <dbReference type="ARBA" id="ARBA00022771"/>
    </source>
</evidence>
<dbReference type="PROSITE" id="PS50089">
    <property type="entry name" value="ZF_RING_2"/>
    <property type="match status" value="1"/>
</dbReference>
<dbReference type="Pfam" id="PF13639">
    <property type="entry name" value="zf-RING_2"/>
    <property type="match status" value="1"/>
</dbReference>
<evidence type="ECO:0000256" key="2">
    <source>
        <dbReference type="ARBA" id="ARBA00012483"/>
    </source>
</evidence>
<dbReference type="GO" id="GO:0061630">
    <property type="term" value="F:ubiquitin protein ligase activity"/>
    <property type="evidence" value="ECO:0007669"/>
    <property type="project" value="UniProtKB-EC"/>
</dbReference>
<dbReference type="InterPro" id="IPR013083">
    <property type="entry name" value="Znf_RING/FYVE/PHD"/>
</dbReference>
<dbReference type="GO" id="GO:0016874">
    <property type="term" value="F:ligase activity"/>
    <property type="evidence" value="ECO:0007669"/>
    <property type="project" value="UniProtKB-KW"/>
</dbReference>
<feature type="non-terminal residue" evidence="12">
    <location>
        <position position="351"/>
    </location>
</feature>
<feature type="non-terminal residue" evidence="12">
    <location>
        <position position="1"/>
    </location>
</feature>
<dbReference type="SMART" id="SM00184">
    <property type="entry name" value="RING"/>
    <property type="match status" value="1"/>
</dbReference>
<dbReference type="OrthoDB" id="21204at2759"/>
<evidence type="ECO:0000313" key="12">
    <source>
        <dbReference type="EMBL" id="NXP12843.1"/>
    </source>
</evidence>
<dbReference type="Gene3D" id="3.30.40.10">
    <property type="entry name" value="Zinc/RING finger domain, C3HC4 (zinc finger)"/>
    <property type="match status" value="1"/>
</dbReference>
<feature type="compositionally biased region" description="Low complexity" evidence="10">
    <location>
        <begin position="301"/>
        <end position="325"/>
    </location>
</feature>
<keyword evidence="8" id="KW-0804">Transcription</keyword>
<dbReference type="SUPFAM" id="SSF57850">
    <property type="entry name" value="RING/U-box"/>
    <property type="match status" value="1"/>
</dbReference>
<sequence length="351" mass="38772">MAMEREWSCPICCETRDGIATVNPCCHRFCLGCIMRWAEKLSRCPLCRGKMEEIKFSMQKDDYLECWIASSKRSRLYIRRVGRAPRIPANSSPRHLVVSAASSPQRMVLQEEQTAAGTEAMGGLLPNNWAELFKQNKHFLNPVLPWLRRELGAIYGEQWWLALAAETLVLNLLCLHGLDEEAIVQQMELELGEQAELLVHGLITVIRRRCGVEAWMLLHFPADREEEEDDRHSGNSSSTSSTSSSSTSSSSSSSSTSSTSSTSSEDEKATLQGGTGRPASPSVPAEREQPQRELEEVAVAGPSLRGGSSSSSSPSLGRGSSRGGPQRPPKRRAPSPQDSPQPHKRPPRRRH</sequence>
<keyword evidence="6" id="KW-0862">Zinc</keyword>
<feature type="compositionally biased region" description="Basic residues" evidence="10">
    <location>
        <begin position="342"/>
        <end position="351"/>
    </location>
</feature>
<proteinExistence type="predicted"/>
<keyword evidence="13" id="KW-1185">Reference proteome</keyword>
<dbReference type="EC" id="2.3.2.27" evidence="2"/>
<comment type="catalytic activity">
    <reaction evidence="1">
        <text>S-ubiquitinyl-[E2 ubiquitin-conjugating enzyme]-L-cysteine + [acceptor protein]-L-lysine = [E2 ubiquitin-conjugating enzyme]-L-cysteine + N(6)-ubiquitinyl-[acceptor protein]-L-lysine.</text>
        <dbReference type="EC" id="2.3.2.27"/>
    </reaction>
</comment>
<dbReference type="InterPro" id="IPR001841">
    <property type="entry name" value="Znf_RING"/>
</dbReference>
<evidence type="ECO:0000256" key="9">
    <source>
        <dbReference type="PROSITE-ProRule" id="PRU00175"/>
    </source>
</evidence>
<evidence type="ECO:0000313" key="13">
    <source>
        <dbReference type="Proteomes" id="UP000565698"/>
    </source>
</evidence>
<dbReference type="EMBL" id="VXBW01006732">
    <property type="protein sequence ID" value="NXP12843.1"/>
    <property type="molecule type" value="Genomic_DNA"/>
</dbReference>
<evidence type="ECO:0000256" key="1">
    <source>
        <dbReference type="ARBA" id="ARBA00000900"/>
    </source>
</evidence>
<keyword evidence="4" id="KW-0479">Metal-binding</keyword>
<feature type="compositionally biased region" description="Basic and acidic residues" evidence="10">
    <location>
        <begin position="285"/>
        <end position="295"/>
    </location>
</feature>
<evidence type="ECO:0000256" key="8">
    <source>
        <dbReference type="ARBA" id="ARBA00023163"/>
    </source>
</evidence>
<evidence type="ECO:0000256" key="7">
    <source>
        <dbReference type="ARBA" id="ARBA00023015"/>
    </source>
</evidence>
<dbReference type="PROSITE" id="PS00518">
    <property type="entry name" value="ZF_RING_1"/>
    <property type="match status" value="1"/>
</dbReference>
<dbReference type="PANTHER" id="PTHR46077:SF1">
    <property type="entry name" value="TOP1 BINDING ARGININE_SERINE RICH PROTEIN, E3 UBIQUITIN LIGASE"/>
    <property type="match status" value="1"/>
</dbReference>
<keyword evidence="7" id="KW-0805">Transcription regulation</keyword>
<evidence type="ECO:0000256" key="4">
    <source>
        <dbReference type="ARBA" id="ARBA00022723"/>
    </source>
</evidence>
<dbReference type="InterPro" id="IPR017907">
    <property type="entry name" value="Znf_RING_CS"/>
</dbReference>
<keyword evidence="5 9" id="KW-0863">Zinc-finger</keyword>
<dbReference type="PANTHER" id="PTHR46077">
    <property type="entry name" value="E3 UBIQUITIN-PROTEIN LIGASE TOPORS"/>
    <property type="match status" value="1"/>
</dbReference>
<gene>
    <name evidence="12" type="primary">Topors</name>
    <name evidence="12" type="ORF">THIORB_R13043</name>
</gene>
<evidence type="ECO:0000256" key="10">
    <source>
        <dbReference type="SAM" id="MobiDB-lite"/>
    </source>
</evidence>
<name>A0A7L1XRL5_9AVES</name>
<evidence type="ECO:0000256" key="6">
    <source>
        <dbReference type="ARBA" id="ARBA00022833"/>
    </source>
</evidence>
<organism evidence="12 13">
    <name type="scientific">Thinocorus orbignyianus</name>
    <dbReference type="NCBI Taxonomy" id="161742"/>
    <lineage>
        <taxon>Eukaryota</taxon>
        <taxon>Metazoa</taxon>
        <taxon>Chordata</taxon>
        <taxon>Craniata</taxon>
        <taxon>Vertebrata</taxon>
        <taxon>Euteleostomi</taxon>
        <taxon>Archelosauria</taxon>
        <taxon>Archosauria</taxon>
        <taxon>Dinosauria</taxon>
        <taxon>Saurischia</taxon>
        <taxon>Theropoda</taxon>
        <taxon>Coelurosauria</taxon>
        <taxon>Aves</taxon>
        <taxon>Neognathae</taxon>
        <taxon>Neoaves</taxon>
        <taxon>Aequornithes</taxon>
        <taxon>Ciconiiformes</taxon>
        <taxon>Thinocoridae</taxon>
        <taxon>Thinocorus</taxon>
    </lineage>
</organism>
<reference evidence="12 13" key="1">
    <citation type="submission" date="2019-09" db="EMBL/GenBank/DDBJ databases">
        <title>Bird 10,000 Genomes (B10K) Project - Family phase.</title>
        <authorList>
            <person name="Zhang G."/>
        </authorList>
    </citation>
    <scope>NUCLEOTIDE SEQUENCE [LARGE SCALE GENOMIC DNA]</scope>
    <source>
        <strain evidence="12">B10K-DU-002-47</strain>
        <tissue evidence="12">Muscle</tissue>
    </source>
</reference>
<keyword evidence="3" id="KW-0808">Transferase</keyword>
<dbReference type="AlphaFoldDB" id="A0A7L1XRL5"/>
<feature type="domain" description="RING-type" evidence="11">
    <location>
        <begin position="9"/>
        <end position="48"/>
    </location>
</feature>
<dbReference type="GO" id="GO:0000209">
    <property type="term" value="P:protein polyubiquitination"/>
    <property type="evidence" value="ECO:0007669"/>
    <property type="project" value="TreeGrafter"/>
</dbReference>
<protein>
    <recommendedName>
        <fullName evidence="2">RING-type E3 ubiquitin transferase</fullName>
        <ecNumber evidence="2">2.3.2.27</ecNumber>
    </recommendedName>
</protein>
<feature type="region of interest" description="Disordered" evidence="10">
    <location>
        <begin position="224"/>
        <end position="351"/>
    </location>
</feature>
<feature type="compositionally biased region" description="Low complexity" evidence="10">
    <location>
        <begin position="236"/>
        <end position="263"/>
    </location>
</feature>
<dbReference type="Proteomes" id="UP000565698">
    <property type="component" value="Unassembled WGS sequence"/>
</dbReference>
<keyword evidence="12" id="KW-0436">Ligase</keyword>
<accession>A0A7L1XRL5</accession>
<evidence type="ECO:0000256" key="3">
    <source>
        <dbReference type="ARBA" id="ARBA00022679"/>
    </source>
</evidence>
<dbReference type="GO" id="GO:0006513">
    <property type="term" value="P:protein monoubiquitination"/>
    <property type="evidence" value="ECO:0007669"/>
    <property type="project" value="TreeGrafter"/>
</dbReference>